<feature type="signal peptide" evidence="1">
    <location>
        <begin position="1"/>
        <end position="26"/>
    </location>
</feature>
<reference evidence="2 3" key="1">
    <citation type="submission" date="2017-04" db="EMBL/GenBank/DDBJ databases">
        <authorList>
            <person name="Afonso C.L."/>
            <person name="Miller P.J."/>
            <person name="Scott M.A."/>
            <person name="Spackman E."/>
            <person name="Goraichik I."/>
            <person name="Dimitrov K.M."/>
            <person name="Suarez D.L."/>
            <person name="Swayne D.E."/>
        </authorList>
    </citation>
    <scope>NUCLEOTIDE SEQUENCE [LARGE SCALE GENOMIC DNA]</scope>
    <source>
        <strain evidence="2 3">DSM 43828</strain>
    </source>
</reference>
<dbReference type="InterPro" id="IPR006540">
    <property type="entry name" value="Lactococcin_972"/>
</dbReference>
<protein>
    <submittedName>
        <fullName evidence="2">Bacteriocin, lactococcin 972 family</fullName>
    </submittedName>
</protein>
<dbReference type="Gene3D" id="2.60.40.2850">
    <property type="match status" value="1"/>
</dbReference>
<dbReference type="EMBL" id="FWXV01000002">
    <property type="protein sequence ID" value="SMC99812.1"/>
    <property type="molecule type" value="Genomic_DNA"/>
</dbReference>
<sequence>MNFKKFAVTGLSAAALIVGAASAATAAGSWQDGGWWEHGADAKWVWSEYQHNQKCHSSAVDGANGVKGSGNKRPGDLAAVRDEAALFGNEAFWNSQAPCP</sequence>
<keyword evidence="3" id="KW-1185">Reference proteome</keyword>
<dbReference type="Proteomes" id="UP000192674">
    <property type="component" value="Unassembled WGS sequence"/>
</dbReference>
<evidence type="ECO:0000313" key="3">
    <source>
        <dbReference type="Proteomes" id="UP000192674"/>
    </source>
</evidence>
<dbReference type="Pfam" id="PF09683">
    <property type="entry name" value="Lactococcin_972"/>
    <property type="match status" value="1"/>
</dbReference>
<dbReference type="RefSeq" id="WP_051897046.1">
    <property type="nucleotide sequence ID" value="NZ_FWXV01000002.1"/>
</dbReference>
<keyword evidence="1" id="KW-0732">Signal</keyword>
<feature type="chain" id="PRO_5039559380" evidence="1">
    <location>
        <begin position="27"/>
        <end position="100"/>
    </location>
</feature>
<dbReference type="AlphaFoldDB" id="A0A1W2DRZ2"/>
<evidence type="ECO:0000256" key="1">
    <source>
        <dbReference type="SAM" id="SignalP"/>
    </source>
</evidence>
<evidence type="ECO:0000313" key="2">
    <source>
        <dbReference type="EMBL" id="SMC99812.1"/>
    </source>
</evidence>
<proteinExistence type="predicted"/>
<gene>
    <name evidence="2" type="ORF">SAMN05661093_03725</name>
</gene>
<accession>A0A1W2DRZ2</accession>
<dbReference type="OrthoDB" id="4409666at2"/>
<organism evidence="2 3">
    <name type="scientific">Kibdelosporangium aridum</name>
    <dbReference type="NCBI Taxonomy" id="2030"/>
    <lineage>
        <taxon>Bacteria</taxon>
        <taxon>Bacillati</taxon>
        <taxon>Actinomycetota</taxon>
        <taxon>Actinomycetes</taxon>
        <taxon>Pseudonocardiales</taxon>
        <taxon>Pseudonocardiaceae</taxon>
        <taxon>Kibdelosporangium</taxon>
    </lineage>
</organism>
<name>A0A1W2DRZ2_KIBAR</name>